<keyword evidence="7" id="KW-0746">Sphingolipid metabolism</keyword>
<feature type="domain" description="Neutral/alkaline non-lysosomal ceramidase C-terminal" evidence="10">
    <location>
        <begin position="530"/>
        <end position="690"/>
    </location>
</feature>
<feature type="binding site" evidence="6">
    <location>
        <position position="114"/>
    </location>
    <ligand>
        <name>Zn(2+)</name>
        <dbReference type="ChEBI" id="CHEBI:29105"/>
    </ligand>
</feature>
<dbReference type="GO" id="GO:0046514">
    <property type="term" value="P:ceramide catabolic process"/>
    <property type="evidence" value="ECO:0007669"/>
    <property type="project" value="InterPro"/>
</dbReference>
<feature type="binding site" evidence="6">
    <location>
        <position position="223"/>
    </location>
    <ligand>
        <name>Zn(2+)</name>
        <dbReference type="ChEBI" id="CHEBI:29105"/>
    </ligand>
</feature>
<comment type="cofactor">
    <cofactor evidence="6">
        <name>Zn(2+)</name>
        <dbReference type="ChEBI" id="CHEBI:29105"/>
    </cofactor>
    <text evidence="6">Binds 1 zinc ion per subunit.</text>
</comment>
<comment type="similarity">
    <text evidence="1 7">Belongs to the neutral ceramidase family.</text>
</comment>
<evidence type="ECO:0000259" key="10">
    <source>
        <dbReference type="Pfam" id="PF17048"/>
    </source>
</evidence>
<evidence type="ECO:0000256" key="2">
    <source>
        <dbReference type="ARBA" id="ARBA00011891"/>
    </source>
</evidence>
<evidence type="ECO:0000256" key="8">
    <source>
        <dbReference type="SAM" id="SignalP"/>
    </source>
</evidence>
<evidence type="ECO:0000313" key="12">
    <source>
        <dbReference type="Proteomes" id="UP001152798"/>
    </source>
</evidence>
<keyword evidence="7" id="KW-0443">Lipid metabolism</keyword>
<keyword evidence="4 7" id="KW-0378">Hydrolase</keyword>
<keyword evidence="8" id="KW-0732">Signal</keyword>
<dbReference type="PANTHER" id="PTHR12670:SF1">
    <property type="entry name" value="NEUTRAL CERAMIDASE"/>
    <property type="match status" value="1"/>
</dbReference>
<dbReference type="PANTHER" id="PTHR12670">
    <property type="entry name" value="CERAMIDASE"/>
    <property type="match status" value="1"/>
</dbReference>
<dbReference type="EC" id="3.5.1.23" evidence="2 7"/>
<dbReference type="InterPro" id="IPR006823">
    <property type="entry name" value="Ceramidase_alk"/>
</dbReference>
<gene>
    <name evidence="11" type="ORF">NEZAVI_LOCUS13846</name>
</gene>
<proteinExistence type="inferred from homology"/>
<dbReference type="GO" id="GO:0046872">
    <property type="term" value="F:metal ion binding"/>
    <property type="evidence" value="ECO:0007669"/>
    <property type="project" value="UniProtKB-KW"/>
</dbReference>
<protein>
    <recommendedName>
        <fullName evidence="3 7">Neutral ceramidase</fullName>
        <ecNumber evidence="2 7">3.5.1.23</ecNumber>
    </recommendedName>
</protein>
<feature type="active site" description="Nucleophile" evidence="5">
    <location>
        <position position="276"/>
    </location>
</feature>
<comment type="catalytic activity">
    <reaction evidence="7">
        <text>an N-acylsphing-4-enine + H2O = sphing-4-enine + a fatty acid</text>
        <dbReference type="Rhea" id="RHEA:20856"/>
        <dbReference type="ChEBI" id="CHEBI:15377"/>
        <dbReference type="ChEBI" id="CHEBI:28868"/>
        <dbReference type="ChEBI" id="CHEBI:52639"/>
        <dbReference type="ChEBI" id="CHEBI:57756"/>
        <dbReference type="EC" id="3.5.1.23"/>
    </reaction>
</comment>
<evidence type="ECO:0000256" key="4">
    <source>
        <dbReference type="ARBA" id="ARBA00022801"/>
    </source>
</evidence>
<evidence type="ECO:0000256" key="1">
    <source>
        <dbReference type="ARBA" id="ARBA00009835"/>
    </source>
</evidence>
<dbReference type="GO" id="GO:0046512">
    <property type="term" value="P:sphingosine biosynthetic process"/>
    <property type="evidence" value="ECO:0007669"/>
    <property type="project" value="TreeGrafter"/>
</dbReference>
<evidence type="ECO:0000256" key="6">
    <source>
        <dbReference type="PIRSR" id="PIRSR606823-2"/>
    </source>
</evidence>
<organism evidence="11 12">
    <name type="scientific">Nezara viridula</name>
    <name type="common">Southern green stink bug</name>
    <name type="synonym">Cimex viridulus</name>
    <dbReference type="NCBI Taxonomy" id="85310"/>
    <lineage>
        <taxon>Eukaryota</taxon>
        <taxon>Metazoa</taxon>
        <taxon>Ecdysozoa</taxon>
        <taxon>Arthropoda</taxon>
        <taxon>Hexapoda</taxon>
        <taxon>Insecta</taxon>
        <taxon>Pterygota</taxon>
        <taxon>Neoptera</taxon>
        <taxon>Paraneoptera</taxon>
        <taxon>Hemiptera</taxon>
        <taxon>Heteroptera</taxon>
        <taxon>Panheteroptera</taxon>
        <taxon>Pentatomomorpha</taxon>
        <taxon>Pentatomoidea</taxon>
        <taxon>Pentatomidae</taxon>
        <taxon>Pentatominae</taxon>
        <taxon>Nezara</taxon>
    </lineage>
</organism>
<reference evidence="11" key="1">
    <citation type="submission" date="2022-01" db="EMBL/GenBank/DDBJ databases">
        <authorList>
            <person name="King R."/>
        </authorList>
    </citation>
    <scope>NUCLEOTIDE SEQUENCE</scope>
</reference>
<dbReference type="InterPro" id="IPR038445">
    <property type="entry name" value="NCDase_C_sf"/>
</dbReference>
<keyword evidence="6" id="KW-0862">Zinc</keyword>
<dbReference type="EMBL" id="OV725082">
    <property type="protein sequence ID" value="CAH1405694.1"/>
    <property type="molecule type" value="Genomic_DNA"/>
</dbReference>
<feature type="signal peptide" evidence="8">
    <location>
        <begin position="1"/>
        <end position="23"/>
    </location>
</feature>
<dbReference type="Gene3D" id="2.60.40.2300">
    <property type="entry name" value="Neutral/alkaline non-lysosomal ceramidase, C-terminal domain"/>
    <property type="match status" value="1"/>
</dbReference>
<dbReference type="Pfam" id="PF04734">
    <property type="entry name" value="Ceramidase_alk"/>
    <property type="match status" value="1"/>
</dbReference>
<dbReference type="InterPro" id="IPR031331">
    <property type="entry name" value="NEUT/ALK_ceramidase_C"/>
</dbReference>
<dbReference type="OrthoDB" id="191371at2759"/>
<evidence type="ECO:0000259" key="9">
    <source>
        <dbReference type="Pfam" id="PF04734"/>
    </source>
</evidence>
<sequence>MDWSSGLLVLFWLSLSRIPEIYGYKIGVGIADITGPPAEVAFMGYANPEQKGGGLHLRQFSRAFIIEDGSSRMVFVSADCGMMGTFLRKEVLRRLQSKLGNLYTIDNVMLSGTHTHSTPGGFLMDLLFDLNSWGFVPETFEAYASGITRSILRAHGRMVQGDVQYSRGEIQMANINRSPTSYLRNPPEERARYASDVDKTFSQLKFFRKDGLPLGVITWFAVHPTSMNNTNKLVSSDNVGLASIMFEQRVNKEFTNLIGKGPFVAAFASSNLGDVSPNIAGPRCVLSGGPCDAYTSSCPDKKDKCIAFGPGRDMFESTHIIATRIMESAWDTWKSKGQLLNGKVSVVHQYVDMPSRNVPYRNPKTGEVRGCSPAMGYSFAAGTTDGPGAFSFKQGTTTTNPLWNALTDLLAEPTPELIACHAPKPILLATGLMNFPVQWQPAIVSTQLGQIGPIKIACVPGEFTTMSGRRLRKMLAEATAVSPEQVIVAGLCNTYSDYITTPEEYQAQRYEAASTIYGPYTLPIYINQYKALAGHLKYGTKPDPGPDPPESFSDLVSLLPPVIWDMAGWGKQFGDVISQPREEARPGETVSAVFVSGHPRNNFQTEGTYLTVEKLGKDDKWDVVATDANWETRFIWTRGSKILGTSTAEVRWDIPLETKPGMYRIRHFGHFKNFLSSITPYEGTSMPFKVSYFRWSDEELYDCMIWPAM</sequence>
<accession>A0A9P0HPW6</accession>
<dbReference type="InterPro" id="IPR031329">
    <property type="entry name" value="NEUT/ALK_ceramidase_N"/>
</dbReference>
<name>A0A9P0HPW6_NEZVI</name>
<dbReference type="Proteomes" id="UP001152798">
    <property type="component" value="Chromosome 6"/>
</dbReference>
<dbReference type="Pfam" id="PF17048">
    <property type="entry name" value="Ceramidse_alk_C"/>
    <property type="match status" value="1"/>
</dbReference>
<feature type="chain" id="PRO_5040121182" description="Neutral ceramidase" evidence="8">
    <location>
        <begin position="24"/>
        <end position="709"/>
    </location>
</feature>
<evidence type="ECO:0000256" key="3">
    <source>
        <dbReference type="ARBA" id="ARBA00019235"/>
    </source>
</evidence>
<keyword evidence="12" id="KW-1185">Reference proteome</keyword>
<dbReference type="GO" id="GO:0005576">
    <property type="term" value="C:extracellular region"/>
    <property type="evidence" value="ECO:0007669"/>
    <property type="project" value="TreeGrafter"/>
</dbReference>
<evidence type="ECO:0000256" key="5">
    <source>
        <dbReference type="PIRSR" id="PIRSR606823-1"/>
    </source>
</evidence>
<feature type="domain" description="Neutral/alkaline non-lysosomal ceramidase N-terminal" evidence="9">
    <location>
        <begin position="24"/>
        <end position="527"/>
    </location>
</feature>
<feature type="binding site" evidence="6">
    <location>
        <position position="498"/>
    </location>
    <ligand>
        <name>Zn(2+)</name>
        <dbReference type="ChEBI" id="CHEBI:29105"/>
    </ligand>
</feature>
<evidence type="ECO:0000313" key="11">
    <source>
        <dbReference type="EMBL" id="CAH1405694.1"/>
    </source>
</evidence>
<dbReference type="GO" id="GO:0016020">
    <property type="term" value="C:membrane"/>
    <property type="evidence" value="ECO:0007669"/>
    <property type="project" value="GOC"/>
</dbReference>
<dbReference type="AlphaFoldDB" id="A0A9P0HPW6"/>
<feature type="binding site" evidence="6">
    <location>
        <position position="462"/>
    </location>
    <ligand>
        <name>Zn(2+)</name>
        <dbReference type="ChEBI" id="CHEBI:29105"/>
    </ligand>
</feature>
<keyword evidence="6" id="KW-0479">Metal-binding</keyword>
<dbReference type="GO" id="GO:0017040">
    <property type="term" value="F:N-acylsphingosine amidohydrolase activity"/>
    <property type="evidence" value="ECO:0007669"/>
    <property type="project" value="UniProtKB-UniRule"/>
</dbReference>
<evidence type="ECO:0000256" key="7">
    <source>
        <dbReference type="RuleBase" id="RU366019"/>
    </source>
</evidence>
<dbReference type="GO" id="GO:0042759">
    <property type="term" value="P:long-chain fatty acid biosynthetic process"/>
    <property type="evidence" value="ECO:0007669"/>
    <property type="project" value="TreeGrafter"/>
</dbReference>